<name>A0A1H3AP27_9FLAO</name>
<dbReference type="InterPro" id="IPR010496">
    <property type="entry name" value="AL/BT2_dom"/>
</dbReference>
<dbReference type="Gene3D" id="2.60.120.560">
    <property type="entry name" value="Exo-inulinase, domain 1"/>
    <property type="match status" value="1"/>
</dbReference>
<dbReference type="PROSITE" id="PS51257">
    <property type="entry name" value="PROKAR_LIPOPROTEIN"/>
    <property type="match status" value="1"/>
</dbReference>
<dbReference type="STRING" id="762486.SAMN05444411_104175"/>
<gene>
    <name evidence="2" type="ORF">SAMN05444411_104175</name>
</gene>
<dbReference type="RefSeq" id="WP_090123038.1">
    <property type="nucleotide sequence ID" value="NZ_FNNJ01000004.1"/>
</dbReference>
<dbReference type="OrthoDB" id="9787527at2"/>
<keyword evidence="3" id="KW-1185">Reference proteome</keyword>
<dbReference type="GO" id="GO:0016787">
    <property type="term" value="F:hydrolase activity"/>
    <property type="evidence" value="ECO:0007669"/>
    <property type="project" value="InterPro"/>
</dbReference>
<organism evidence="2 3">
    <name type="scientific">Lutibacter oricola</name>
    <dbReference type="NCBI Taxonomy" id="762486"/>
    <lineage>
        <taxon>Bacteria</taxon>
        <taxon>Pseudomonadati</taxon>
        <taxon>Bacteroidota</taxon>
        <taxon>Flavobacteriia</taxon>
        <taxon>Flavobacteriales</taxon>
        <taxon>Flavobacteriaceae</taxon>
        <taxon>Lutibacter</taxon>
    </lineage>
</organism>
<dbReference type="Proteomes" id="UP000199595">
    <property type="component" value="Unassembled WGS sequence"/>
</dbReference>
<dbReference type="Pfam" id="PF06439">
    <property type="entry name" value="3keto-disac_hyd"/>
    <property type="match status" value="1"/>
</dbReference>
<evidence type="ECO:0000313" key="2">
    <source>
        <dbReference type="EMBL" id="SDX30914.1"/>
    </source>
</evidence>
<dbReference type="EMBL" id="FNNJ01000004">
    <property type="protein sequence ID" value="SDX30914.1"/>
    <property type="molecule type" value="Genomic_DNA"/>
</dbReference>
<protein>
    <recommendedName>
        <fullName evidence="1">3-keto-alpha-glucoside-1,2-lyase/3-keto-2-hydroxy-glucal hydratase domain-containing protein</fullName>
    </recommendedName>
</protein>
<accession>A0A1H3AP27</accession>
<reference evidence="2 3" key="1">
    <citation type="submission" date="2016-10" db="EMBL/GenBank/DDBJ databases">
        <authorList>
            <person name="de Groot N.N."/>
        </authorList>
    </citation>
    <scope>NUCLEOTIDE SEQUENCE [LARGE SCALE GENOMIC DNA]</scope>
    <source>
        <strain evidence="2 3">DSM 24956</strain>
    </source>
</reference>
<evidence type="ECO:0000313" key="3">
    <source>
        <dbReference type="Proteomes" id="UP000199595"/>
    </source>
</evidence>
<evidence type="ECO:0000259" key="1">
    <source>
        <dbReference type="Pfam" id="PF06439"/>
    </source>
</evidence>
<dbReference type="AlphaFoldDB" id="A0A1H3AP27"/>
<sequence>MNNLKVLIVLGLTILISSCNFKIKKTEIIPQNDWEYLFNGKNLDNWTAKINHYNIGDNYKNTFRVSDNIIHVNYDGYEGKLNERFGHLFYNKSFSSFHLKFEYRFTNEWLEDGPIHTYRNSGVMFHSQDPKTILKDQNWPISIEFQLLADANKGERPTGNMCSPATEVYFEGEVSPKHCISSSSKTYAYNQWVKAELIVYKDSIIKHFIDGEEVLQYSKPHIGGRVVKNFDPAIKIDGKALTEGYIGLQSEGQGVEFKEIKIKEL</sequence>
<feature type="domain" description="3-keto-alpha-glucoside-1,2-lyase/3-keto-2-hydroxy-glucal hydratase" evidence="1">
    <location>
        <begin position="33"/>
        <end position="263"/>
    </location>
</feature>
<proteinExistence type="predicted"/>